<keyword evidence="2" id="KW-1185">Reference proteome</keyword>
<gene>
    <name evidence="1" type="ORF">JIN78_16785</name>
</gene>
<dbReference type="RefSeq" id="WP_377174300.1">
    <property type="nucleotide sequence ID" value="NZ_JBHUJA010000028.1"/>
</dbReference>
<organism evidence="1 2">
    <name type="scientific">Roseibacillus ishigakijimensis</name>
    <dbReference type="NCBI Taxonomy" id="454146"/>
    <lineage>
        <taxon>Bacteria</taxon>
        <taxon>Pseudomonadati</taxon>
        <taxon>Verrucomicrobiota</taxon>
        <taxon>Verrucomicrobiia</taxon>
        <taxon>Verrucomicrobiales</taxon>
        <taxon>Verrucomicrobiaceae</taxon>
        <taxon>Roseibacillus</taxon>
    </lineage>
</organism>
<dbReference type="EMBL" id="JAENIO010000117">
    <property type="protein sequence ID" value="MBK1835721.1"/>
    <property type="molecule type" value="Genomic_DNA"/>
</dbReference>
<protein>
    <submittedName>
        <fullName evidence="1">Uncharacterized protein</fullName>
    </submittedName>
</protein>
<evidence type="ECO:0000313" key="1">
    <source>
        <dbReference type="EMBL" id="MBK1835721.1"/>
    </source>
</evidence>
<comment type="caution">
    <text evidence="1">The sequence shown here is derived from an EMBL/GenBank/DDBJ whole genome shotgun (WGS) entry which is preliminary data.</text>
</comment>
<name>A0A934RU51_9BACT</name>
<reference evidence="1" key="1">
    <citation type="submission" date="2021-01" db="EMBL/GenBank/DDBJ databases">
        <title>Modified the classification status of verrucomicrobia.</title>
        <authorList>
            <person name="Feng X."/>
        </authorList>
    </citation>
    <scope>NUCLEOTIDE SEQUENCE</scope>
    <source>
        <strain evidence="1">KCTC 12986</strain>
    </source>
</reference>
<sequence length="144" mass="16950">MEMSHDWEPHDPDFSKWPDNKGFFRILSPIRENVTVAFRIIEGKVEEDRIYVIDLAFNEIEVFNGGFIQFMEFILLGDKFDIESPFGGLSFLMRDMSRNGNVILQSDWPKKDSFDEIYSSLNEKERGFVDRFKGEKGLGQKYEF</sequence>
<proteinExistence type="predicted"/>
<dbReference type="AlphaFoldDB" id="A0A934RU51"/>
<accession>A0A934RU51</accession>
<evidence type="ECO:0000313" key="2">
    <source>
        <dbReference type="Proteomes" id="UP000604083"/>
    </source>
</evidence>
<dbReference type="Proteomes" id="UP000604083">
    <property type="component" value="Unassembled WGS sequence"/>
</dbReference>